<evidence type="ECO:0000313" key="6">
    <source>
        <dbReference type="EMBL" id="KRL93617.1"/>
    </source>
</evidence>
<dbReference type="PATRIC" id="fig|1423742.4.peg.1585"/>
<feature type="transmembrane region" description="Helical" evidence="4">
    <location>
        <begin position="310"/>
        <end position="332"/>
    </location>
</feature>
<proteinExistence type="inferred from homology"/>
<keyword evidence="4" id="KW-0812">Transmembrane</keyword>
<feature type="transmembrane region" description="Helical" evidence="4">
    <location>
        <begin position="374"/>
        <end position="396"/>
    </location>
</feature>
<keyword evidence="4" id="KW-0472">Membrane</keyword>
<comment type="caution">
    <text evidence="6">The sequence shown here is derived from an EMBL/GenBank/DDBJ whole genome shotgun (WGS) entry which is preliminary data.</text>
</comment>
<dbReference type="InterPro" id="IPR001173">
    <property type="entry name" value="Glyco_trans_2-like"/>
</dbReference>
<organism evidence="6 7">
    <name type="scientific">Limosilactobacillus equigenerosi DSM 18793 = JCM 14505</name>
    <dbReference type="NCBI Taxonomy" id="1423742"/>
    <lineage>
        <taxon>Bacteria</taxon>
        <taxon>Bacillati</taxon>
        <taxon>Bacillota</taxon>
        <taxon>Bacilli</taxon>
        <taxon>Lactobacillales</taxon>
        <taxon>Lactobacillaceae</taxon>
        <taxon>Limosilactobacillus</taxon>
    </lineage>
</organism>
<keyword evidence="4" id="KW-1133">Transmembrane helix</keyword>
<dbReference type="AlphaFoldDB" id="A0A0R1UJV2"/>
<name>A0A0R1UJV2_9LACO</name>
<protein>
    <submittedName>
        <fullName evidence="6">Putative glycosyltransferase (Putative)</fullName>
    </submittedName>
</protein>
<sequence>MIQIAQVIISLSMVGVIIYLIWLGLLIVFGQSRYAQVVTEFDSKYQLWILVPALNEAPVILATIQRFLVETKTLPMIKMLIIDDGSSDQTFSIVNDFICDNRISKVFCTHREFPNAQTGKGDALNWGYQVLLNQYATDQQHLIVGVLDADAYLTQAGYQRVLNQFTENPQLGLLQSAVKIVNPDNWLQRLQDIEFLVVNNWIQNLRNRLGNAAASGNGQFVRAALVMGHHPWGNALLEDFEFSTRFLLQKIATKYDGDIWVYQEAIAKVRPFIRQRTRWAQGGLDCLAGYWPAIIKSKCLTKRAKSEMTFYMLLPFITVITGLANILVLGYVLVNLKIMWPVLVILIVINVLVNGYLGFAYLQRLPEQQPSRIISNLINLSFYNYLLYPVTVLAFYKKLRGQSRWEKTDHGN</sequence>
<dbReference type="Pfam" id="PF13632">
    <property type="entry name" value="Glyco_trans_2_3"/>
    <property type="match status" value="1"/>
</dbReference>
<dbReference type="SUPFAM" id="SSF53448">
    <property type="entry name" value="Nucleotide-diphospho-sugar transferases"/>
    <property type="match status" value="1"/>
</dbReference>
<dbReference type="Gene3D" id="3.90.550.10">
    <property type="entry name" value="Spore Coat Polysaccharide Biosynthesis Protein SpsA, Chain A"/>
    <property type="match status" value="1"/>
</dbReference>
<feature type="transmembrane region" description="Helical" evidence="4">
    <location>
        <begin position="49"/>
        <end position="69"/>
    </location>
</feature>
<feature type="domain" description="Glycosyltransferase 2-like" evidence="5">
    <location>
        <begin position="144"/>
        <end position="347"/>
    </location>
</feature>
<dbReference type="PANTHER" id="PTHR43630">
    <property type="entry name" value="POLY-BETA-1,6-N-ACETYL-D-GLUCOSAMINE SYNTHASE"/>
    <property type="match status" value="1"/>
</dbReference>
<keyword evidence="2" id="KW-0328">Glycosyltransferase</keyword>
<dbReference type="PANTHER" id="PTHR43630:SF1">
    <property type="entry name" value="POLY-BETA-1,6-N-ACETYL-D-GLUCOSAMINE SYNTHASE"/>
    <property type="match status" value="1"/>
</dbReference>
<evidence type="ECO:0000259" key="5">
    <source>
        <dbReference type="Pfam" id="PF13632"/>
    </source>
</evidence>
<reference evidence="6 7" key="1">
    <citation type="journal article" date="2015" name="Genome Announc.">
        <title>Expanding the biotechnology potential of lactobacilli through comparative genomics of 213 strains and associated genera.</title>
        <authorList>
            <person name="Sun Z."/>
            <person name="Harris H.M."/>
            <person name="McCann A."/>
            <person name="Guo C."/>
            <person name="Argimon S."/>
            <person name="Zhang W."/>
            <person name="Yang X."/>
            <person name="Jeffery I.B."/>
            <person name="Cooney J.C."/>
            <person name="Kagawa T.F."/>
            <person name="Liu W."/>
            <person name="Song Y."/>
            <person name="Salvetti E."/>
            <person name="Wrobel A."/>
            <person name="Rasinkangas P."/>
            <person name="Parkhill J."/>
            <person name="Rea M.C."/>
            <person name="O'Sullivan O."/>
            <person name="Ritari J."/>
            <person name="Douillard F.P."/>
            <person name="Paul Ross R."/>
            <person name="Yang R."/>
            <person name="Briner A.E."/>
            <person name="Felis G.E."/>
            <person name="de Vos W.M."/>
            <person name="Barrangou R."/>
            <person name="Klaenhammer T.R."/>
            <person name="Caufield P.W."/>
            <person name="Cui Y."/>
            <person name="Zhang H."/>
            <person name="O'Toole P.W."/>
        </authorList>
    </citation>
    <scope>NUCLEOTIDE SEQUENCE [LARGE SCALE GENOMIC DNA]</scope>
    <source>
        <strain evidence="6 7">DSM 18793</strain>
    </source>
</reference>
<dbReference type="InterPro" id="IPR029044">
    <property type="entry name" value="Nucleotide-diphossugar_trans"/>
</dbReference>
<evidence type="ECO:0000313" key="7">
    <source>
        <dbReference type="Proteomes" id="UP000051084"/>
    </source>
</evidence>
<comment type="similarity">
    <text evidence="1">Belongs to the glycosyltransferase 2 family.</text>
</comment>
<evidence type="ECO:0000256" key="2">
    <source>
        <dbReference type="ARBA" id="ARBA00022676"/>
    </source>
</evidence>
<dbReference type="STRING" id="417373.GCA_001570685_01245"/>
<feature type="transmembrane region" description="Helical" evidence="4">
    <location>
        <begin position="338"/>
        <end position="362"/>
    </location>
</feature>
<keyword evidence="3 6" id="KW-0808">Transferase</keyword>
<gene>
    <name evidence="6" type="ORF">FC21_GL001531</name>
</gene>
<keyword evidence="7" id="KW-1185">Reference proteome</keyword>
<dbReference type="EMBL" id="AZGC01000041">
    <property type="protein sequence ID" value="KRL93617.1"/>
    <property type="molecule type" value="Genomic_DNA"/>
</dbReference>
<evidence type="ECO:0000256" key="4">
    <source>
        <dbReference type="SAM" id="Phobius"/>
    </source>
</evidence>
<dbReference type="Proteomes" id="UP000051084">
    <property type="component" value="Unassembled WGS sequence"/>
</dbReference>
<evidence type="ECO:0000256" key="3">
    <source>
        <dbReference type="ARBA" id="ARBA00022679"/>
    </source>
</evidence>
<accession>A0A0R1UJV2</accession>
<evidence type="ECO:0000256" key="1">
    <source>
        <dbReference type="ARBA" id="ARBA00006739"/>
    </source>
</evidence>
<feature type="transmembrane region" description="Helical" evidence="4">
    <location>
        <begin position="7"/>
        <end position="29"/>
    </location>
</feature>
<dbReference type="GO" id="GO:0016757">
    <property type="term" value="F:glycosyltransferase activity"/>
    <property type="evidence" value="ECO:0007669"/>
    <property type="project" value="UniProtKB-KW"/>
</dbReference>
<dbReference type="RefSeq" id="WP_235804948.1">
    <property type="nucleotide sequence ID" value="NZ_AZGC01000041.1"/>
</dbReference>